<evidence type="ECO:0000256" key="1">
    <source>
        <dbReference type="SAM" id="MobiDB-lite"/>
    </source>
</evidence>
<name>A0ABQ8EJ31_BRANA</name>
<keyword evidence="4" id="KW-1185">Reference proteome</keyword>
<dbReference type="PANTHER" id="PTHR31286">
    <property type="entry name" value="GLYCINE-RICH CELL WALL STRUCTURAL PROTEIN 1.8-LIKE"/>
    <property type="match status" value="1"/>
</dbReference>
<dbReference type="Proteomes" id="UP000824890">
    <property type="component" value="Unassembled WGS sequence"/>
</dbReference>
<dbReference type="Pfam" id="PF14111">
    <property type="entry name" value="DUF4283"/>
    <property type="match status" value="1"/>
</dbReference>
<protein>
    <recommendedName>
        <fullName evidence="2">DUF4283 domain-containing protein</fullName>
    </recommendedName>
</protein>
<feature type="region of interest" description="Disordered" evidence="1">
    <location>
        <begin position="414"/>
        <end position="444"/>
    </location>
</feature>
<dbReference type="PANTHER" id="PTHR31286:SF148">
    <property type="entry name" value="DUF4283 DOMAIN-CONTAINING PROTEIN"/>
    <property type="match status" value="1"/>
</dbReference>
<accession>A0ABQ8EJ31</accession>
<comment type="caution">
    <text evidence="3">The sequence shown here is derived from an EMBL/GenBank/DDBJ whole genome shotgun (WGS) entry which is preliminary data.</text>
</comment>
<feature type="compositionally biased region" description="Low complexity" evidence="1">
    <location>
        <begin position="8"/>
        <end position="17"/>
    </location>
</feature>
<sequence length="473" mass="51298">MTPRVSGDEPPGSSSSDLPPPASPPVLRSDSVHGSPPAKSAWTKKQGDGALPVIDVVDGVATMTIPDEIFEDPNPLWKSFVVGYFIGDAPHVGSIHATVNRIWSSPRNGSKIDVQFIEKKTVLFRIENPQMRARVIQRKYWHVADVPLVVHEWSPETAMNPPDLSAMPMWVDLKGVPNSLFSHKGLKCLARAAGTFVKLHPNTEKCTRLDVARILVEVDLNKPLVERISYSDNVGALVVLEVSYPWLPPKCEVCRKWGHKGSECSAKNVTILQHNKEADLQLVVVTEDQGVQKNPVSDLIQELEEFVPYAPLGNGVEVNNMLNSIVLGAGMVEVGQSGKTPVAESRLLEGGDGIVVELGKSLVSQVAGGGKVDSGAITVSPSRFHVLADIAEEGESDNEVQTDTEEGEIVADTTGQSIADHSQRQRKNSTVQLRASHNAASTVKTSKKKIVRTRDLKFAQVHASSKKASVRKL</sequence>
<feature type="region of interest" description="Disordered" evidence="1">
    <location>
        <begin position="1"/>
        <end position="45"/>
    </location>
</feature>
<organism evidence="3 4">
    <name type="scientific">Brassica napus</name>
    <name type="common">Rape</name>
    <dbReference type="NCBI Taxonomy" id="3708"/>
    <lineage>
        <taxon>Eukaryota</taxon>
        <taxon>Viridiplantae</taxon>
        <taxon>Streptophyta</taxon>
        <taxon>Embryophyta</taxon>
        <taxon>Tracheophyta</taxon>
        <taxon>Spermatophyta</taxon>
        <taxon>Magnoliopsida</taxon>
        <taxon>eudicotyledons</taxon>
        <taxon>Gunneridae</taxon>
        <taxon>Pentapetalae</taxon>
        <taxon>rosids</taxon>
        <taxon>malvids</taxon>
        <taxon>Brassicales</taxon>
        <taxon>Brassicaceae</taxon>
        <taxon>Brassiceae</taxon>
        <taxon>Brassica</taxon>
    </lineage>
</organism>
<gene>
    <name evidence="3" type="ORF">HID58_000370</name>
</gene>
<dbReference type="EMBL" id="JAGKQM010000001">
    <property type="protein sequence ID" value="KAH0940733.1"/>
    <property type="molecule type" value="Genomic_DNA"/>
</dbReference>
<dbReference type="InterPro" id="IPR025558">
    <property type="entry name" value="DUF4283"/>
</dbReference>
<reference evidence="3 4" key="1">
    <citation type="submission" date="2021-05" db="EMBL/GenBank/DDBJ databases">
        <title>Genome Assembly of Synthetic Allotetraploid Brassica napus Reveals Homoeologous Exchanges between Subgenomes.</title>
        <authorList>
            <person name="Davis J.T."/>
        </authorList>
    </citation>
    <scope>NUCLEOTIDE SEQUENCE [LARGE SCALE GENOMIC DNA]</scope>
    <source>
        <strain evidence="4">cv. Da-Ae</strain>
        <tissue evidence="3">Seedling</tissue>
    </source>
</reference>
<proteinExistence type="predicted"/>
<evidence type="ECO:0000259" key="2">
    <source>
        <dbReference type="Pfam" id="PF14111"/>
    </source>
</evidence>
<feature type="compositionally biased region" description="Polar residues" evidence="1">
    <location>
        <begin position="428"/>
        <end position="444"/>
    </location>
</feature>
<dbReference type="InterPro" id="IPR040256">
    <property type="entry name" value="At4g02000-like"/>
</dbReference>
<feature type="domain" description="DUF4283" evidence="2">
    <location>
        <begin position="76"/>
        <end position="159"/>
    </location>
</feature>
<evidence type="ECO:0000313" key="4">
    <source>
        <dbReference type="Proteomes" id="UP000824890"/>
    </source>
</evidence>
<evidence type="ECO:0000313" key="3">
    <source>
        <dbReference type="EMBL" id="KAH0940733.1"/>
    </source>
</evidence>